<dbReference type="GO" id="GO:0009446">
    <property type="term" value="P:putrescine biosynthetic process"/>
    <property type="evidence" value="ECO:0007669"/>
    <property type="project" value="InterPro"/>
</dbReference>
<dbReference type="InterPro" id="IPR007466">
    <property type="entry name" value="Peptidyl-Arg-deiminase_porph"/>
</dbReference>
<dbReference type="GO" id="GO:0004668">
    <property type="term" value="F:protein-arginine deiminase activity"/>
    <property type="evidence" value="ECO:0007669"/>
    <property type="project" value="InterPro"/>
</dbReference>
<keyword evidence="1 2" id="KW-0378">Hydrolase</keyword>
<dbReference type="STRING" id="1423790.BN53_00340"/>
<dbReference type="PANTHER" id="PTHR31377">
    <property type="entry name" value="AGMATINE DEIMINASE-RELATED"/>
    <property type="match status" value="1"/>
</dbReference>
<organism evidence="2 3">
    <name type="scientific">Lactobacillus pasteurii DSM 23907 = CRBIP 24.76</name>
    <dbReference type="NCBI Taxonomy" id="1423790"/>
    <lineage>
        <taxon>Bacteria</taxon>
        <taxon>Bacillati</taxon>
        <taxon>Bacillota</taxon>
        <taxon>Bacilli</taxon>
        <taxon>Lactobacillales</taxon>
        <taxon>Lactobacillaceae</taxon>
        <taxon>Lactobacillus</taxon>
    </lineage>
</organism>
<dbReference type="EC" id="3.5.3.12" evidence="2"/>
<dbReference type="RefSeq" id="WP_009559122.1">
    <property type="nucleotide sequence ID" value="NZ_AYZN01000012.1"/>
</dbReference>
<evidence type="ECO:0000256" key="1">
    <source>
        <dbReference type="ARBA" id="ARBA00022801"/>
    </source>
</evidence>
<dbReference type="PANTHER" id="PTHR31377:SF0">
    <property type="entry name" value="AGMATINE DEIMINASE-RELATED"/>
    <property type="match status" value="1"/>
</dbReference>
<dbReference type="Gene3D" id="3.75.10.10">
    <property type="entry name" value="L-arginine/glycine Amidinotransferase, Chain A"/>
    <property type="match status" value="1"/>
</dbReference>
<evidence type="ECO:0000313" key="3">
    <source>
        <dbReference type="Proteomes" id="UP000009311"/>
    </source>
</evidence>
<proteinExistence type="predicted"/>
<sequence>MGIGILFGMHKQADAQYQFPQETDRHEGTWLVWQHSHTYGRKYAKEIEPIWLKMTKALAPGERVHIVAYDQSAKKKIQAKLADEGVYLDRVDFLLAKTNDVWSRDMGPMFVRDKNQQLKIVDFSFDGWGKKTPYRKDAALRKQIAQEKGFPLVKVPGMVLEGGSRAETRWHFTSD</sequence>
<protein>
    <submittedName>
        <fullName evidence="2">Agmatine deiminase</fullName>
        <ecNumber evidence="2">3.5.3.12</ecNumber>
    </submittedName>
</protein>
<dbReference type="AlphaFoldDB" id="I7JXF3"/>
<gene>
    <name evidence="2" type="ORF">BN53_00340</name>
</gene>
<dbReference type="eggNOG" id="COG2957">
    <property type="taxonomic scope" value="Bacteria"/>
</dbReference>
<dbReference type="Proteomes" id="UP000009311">
    <property type="component" value="Unassembled WGS sequence"/>
</dbReference>
<evidence type="ECO:0000313" key="2">
    <source>
        <dbReference type="EMBL" id="CCI84570.1"/>
    </source>
</evidence>
<dbReference type="Pfam" id="PF04371">
    <property type="entry name" value="PAD_porph"/>
    <property type="match status" value="1"/>
</dbReference>
<name>I7JXF3_9LACO</name>
<accession>I7JXF3</accession>
<dbReference type="SUPFAM" id="SSF55909">
    <property type="entry name" value="Pentein"/>
    <property type="match status" value="1"/>
</dbReference>
<keyword evidence="3" id="KW-1185">Reference proteome</keyword>
<dbReference type="GO" id="GO:0047632">
    <property type="term" value="F:agmatine deiminase activity"/>
    <property type="evidence" value="ECO:0007669"/>
    <property type="project" value="UniProtKB-EC"/>
</dbReference>
<dbReference type="EMBL" id="CAKD01000006">
    <property type="protein sequence ID" value="CCI84570.1"/>
    <property type="molecule type" value="Genomic_DNA"/>
</dbReference>
<comment type="caution">
    <text evidence="2">The sequence shown here is derived from an EMBL/GenBank/DDBJ whole genome shotgun (WGS) entry which is preliminary data.</text>
</comment>
<reference evidence="2 3" key="1">
    <citation type="submission" date="2012-06" db="EMBL/GenBank/DDBJ databases">
        <title>Draft Genome Sequence of Lactobacillus pasteurii CRBIP 24.76T.</title>
        <authorList>
            <person name="Cousin S."/>
            <person name="Bouchier C."/>
            <person name="Loux V."/>
            <person name="Ma L."/>
            <person name="Creno S."/>
            <person name="Bizet C."/>
            <person name="Clermont D."/>
        </authorList>
    </citation>
    <scope>NUCLEOTIDE SEQUENCE [LARGE SCALE GENOMIC DNA]</scope>
    <source>
        <strain evidence="3">CRBIP 24.76T</strain>
    </source>
</reference>